<name>A0A2V4NF21_9ACTN</name>
<dbReference type="Pfam" id="PF01408">
    <property type="entry name" value="GFO_IDH_MocA"/>
    <property type="match status" value="1"/>
</dbReference>
<proteinExistence type="predicted"/>
<dbReference type="InterPro" id="IPR055170">
    <property type="entry name" value="GFO_IDH_MocA-like_dom"/>
</dbReference>
<accession>A0A2V4NF21</accession>
<dbReference type="RefSeq" id="WP_110668831.1">
    <property type="nucleotide sequence ID" value="NZ_PYBW01000039.1"/>
</dbReference>
<dbReference type="PANTHER" id="PTHR43708:SF4">
    <property type="entry name" value="OXIDOREDUCTASE YCEM-RELATED"/>
    <property type="match status" value="1"/>
</dbReference>
<organism evidence="3 4">
    <name type="scientific">Streptomyces tateyamensis</name>
    <dbReference type="NCBI Taxonomy" id="565073"/>
    <lineage>
        <taxon>Bacteria</taxon>
        <taxon>Bacillati</taxon>
        <taxon>Actinomycetota</taxon>
        <taxon>Actinomycetes</taxon>
        <taxon>Kitasatosporales</taxon>
        <taxon>Streptomycetaceae</taxon>
        <taxon>Streptomyces</taxon>
    </lineage>
</organism>
<protein>
    <submittedName>
        <fullName evidence="3">Gfo/Idh/MocA family oxidoreductase</fullName>
    </submittedName>
</protein>
<evidence type="ECO:0000259" key="2">
    <source>
        <dbReference type="Pfam" id="PF22725"/>
    </source>
</evidence>
<dbReference type="EMBL" id="PYBW01000039">
    <property type="protein sequence ID" value="PYC80519.1"/>
    <property type="molecule type" value="Genomic_DNA"/>
</dbReference>
<evidence type="ECO:0000313" key="4">
    <source>
        <dbReference type="Proteomes" id="UP000248039"/>
    </source>
</evidence>
<dbReference type="GO" id="GO:0000166">
    <property type="term" value="F:nucleotide binding"/>
    <property type="evidence" value="ECO:0007669"/>
    <property type="project" value="InterPro"/>
</dbReference>
<reference evidence="3 4" key="1">
    <citation type="submission" date="2018-03" db="EMBL/GenBank/DDBJ databases">
        <title>Bioinformatic expansion and discovery of thiopeptide antibiotics.</title>
        <authorList>
            <person name="Schwalen C.J."/>
            <person name="Hudson G.A."/>
            <person name="Mitchell D.A."/>
        </authorList>
    </citation>
    <scope>NUCLEOTIDE SEQUENCE [LARGE SCALE GENOMIC DNA]</scope>
    <source>
        <strain evidence="3 4">ATCC 21389</strain>
    </source>
</reference>
<dbReference type="SUPFAM" id="SSF51735">
    <property type="entry name" value="NAD(P)-binding Rossmann-fold domains"/>
    <property type="match status" value="1"/>
</dbReference>
<dbReference type="AlphaFoldDB" id="A0A2V4NF21"/>
<dbReference type="Pfam" id="PF22725">
    <property type="entry name" value="GFO_IDH_MocA_C3"/>
    <property type="match status" value="1"/>
</dbReference>
<keyword evidence="4" id="KW-1185">Reference proteome</keyword>
<feature type="domain" description="GFO/IDH/MocA-like oxidoreductase" evidence="2">
    <location>
        <begin position="141"/>
        <end position="247"/>
    </location>
</feature>
<dbReference type="OrthoDB" id="9815825at2"/>
<dbReference type="InterPro" id="IPR051317">
    <property type="entry name" value="Gfo/Idh/MocA_oxidoreduct"/>
</dbReference>
<feature type="domain" description="Gfo/Idh/MocA-like oxidoreductase N-terminal" evidence="1">
    <location>
        <begin position="8"/>
        <end position="121"/>
    </location>
</feature>
<gene>
    <name evidence="3" type="ORF">C7C46_12555</name>
</gene>
<dbReference type="InterPro" id="IPR000683">
    <property type="entry name" value="Gfo/Idh/MocA-like_OxRdtase_N"/>
</dbReference>
<sequence>MNHPPRPVAVIGLGVISRFYLAAIEADPGFELAAVCDLSAAALADGPPVPGYRDHRALLAAHPELAAAVVTAPNDAHYPLCRDLLAAGLPVCVEKPLATDPADAQRLAALAAGRGTVLFTAFHRRYNHPLRELLARLDQPVRQLTVRYFEQIEEHIGQDRWYLDPARCGGGCVADNGPNAFDLVRLVLAGAEPAVVRATVERDAAGLDRRAVVELATDEAPPRRARVELDWSYPGELKDVSITLADGSVHRADLLAGCPGFKESLWHEYRGILAAFGAALDRPGGHRDGGQAALDLVHAAYRLAGEQATHVAIRIPEEVR</sequence>
<comment type="caution">
    <text evidence="3">The sequence shown here is derived from an EMBL/GenBank/DDBJ whole genome shotgun (WGS) entry which is preliminary data.</text>
</comment>
<dbReference type="Proteomes" id="UP000248039">
    <property type="component" value="Unassembled WGS sequence"/>
</dbReference>
<dbReference type="Gene3D" id="3.30.360.10">
    <property type="entry name" value="Dihydrodipicolinate Reductase, domain 2"/>
    <property type="match status" value="1"/>
</dbReference>
<dbReference type="SUPFAM" id="SSF55347">
    <property type="entry name" value="Glyceraldehyde-3-phosphate dehydrogenase-like, C-terminal domain"/>
    <property type="match status" value="1"/>
</dbReference>
<dbReference type="Gene3D" id="3.40.50.720">
    <property type="entry name" value="NAD(P)-binding Rossmann-like Domain"/>
    <property type="match status" value="1"/>
</dbReference>
<evidence type="ECO:0000313" key="3">
    <source>
        <dbReference type="EMBL" id="PYC80519.1"/>
    </source>
</evidence>
<evidence type="ECO:0000259" key="1">
    <source>
        <dbReference type="Pfam" id="PF01408"/>
    </source>
</evidence>
<dbReference type="InterPro" id="IPR036291">
    <property type="entry name" value="NAD(P)-bd_dom_sf"/>
</dbReference>
<dbReference type="PANTHER" id="PTHR43708">
    <property type="entry name" value="CONSERVED EXPRESSED OXIDOREDUCTASE (EUROFUNG)"/>
    <property type="match status" value="1"/>
</dbReference>